<dbReference type="AlphaFoldDB" id="A0A0C9V9X1"/>
<accession>A0A0C9V9X1</accession>
<evidence type="ECO:0000313" key="2">
    <source>
        <dbReference type="Proteomes" id="UP000054279"/>
    </source>
</evidence>
<evidence type="ECO:0000313" key="1">
    <source>
        <dbReference type="EMBL" id="KIJ34111.1"/>
    </source>
</evidence>
<proteinExistence type="predicted"/>
<dbReference type="HOGENOM" id="CLU_1338255_0_0_1"/>
<gene>
    <name evidence="1" type="ORF">M422DRAFT_263912</name>
</gene>
<protein>
    <submittedName>
        <fullName evidence="1">Uncharacterized protein</fullName>
    </submittedName>
</protein>
<dbReference type="Proteomes" id="UP000054279">
    <property type="component" value="Unassembled WGS sequence"/>
</dbReference>
<sequence>MIPKNTPVGPPSKPTLAHIVSIRPHINKLHAGQRIFEEMPRGRAPTERLPVAIGTACGTIENEFEEIINLMEHGVGSSIAGYGVIIRRATTKFNTAWCIAFYQNTALGAHVRIRKPLEVQSPKTQRHEHVWWVWRGENPPTKSSVGIPTEKLDEYYWWRARKDAQKSQDKSSSVRASLFPVRRKGLKWELCMQGLLPLREASSLA</sequence>
<organism evidence="1 2">
    <name type="scientific">Sphaerobolus stellatus (strain SS14)</name>
    <dbReference type="NCBI Taxonomy" id="990650"/>
    <lineage>
        <taxon>Eukaryota</taxon>
        <taxon>Fungi</taxon>
        <taxon>Dikarya</taxon>
        <taxon>Basidiomycota</taxon>
        <taxon>Agaricomycotina</taxon>
        <taxon>Agaricomycetes</taxon>
        <taxon>Phallomycetidae</taxon>
        <taxon>Geastrales</taxon>
        <taxon>Sphaerobolaceae</taxon>
        <taxon>Sphaerobolus</taxon>
    </lineage>
</organism>
<reference evidence="1 2" key="1">
    <citation type="submission" date="2014-06" db="EMBL/GenBank/DDBJ databases">
        <title>Evolutionary Origins and Diversification of the Mycorrhizal Mutualists.</title>
        <authorList>
            <consortium name="DOE Joint Genome Institute"/>
            <consortium name="Mycorrhizal Genomics Consortium"/>
            <person name="Kohler A."/>
            <person name="Kuo A."/>
            <person name="Nagy L.G."/>
            <person name="Floudas D."/>
            <person name="Copeland A."/>
            <person name="Barry K.W."/>
            <person name="Cichocki N."/>
            <person name="Veneault-Fourrey C."/>
            <person name="LaButti K."/>
            <person name="Lindquist E.A."/>
            <person name="Lipzen A."/>
            <person name="Lundell T."/>
            <person name="Morin E."/>
            <person name="Murat C."/>
            <person name="Riley R."/>
            <person name="Ohm R."/>
            <person name="Sun H."/>
            <person name="Tunlid A."/>
            <person name="Henrissat B."/>
            <person name="Grigoriev I.V."/>
            <person name="Hibbett D.S."/>
            <person name="Martin F."/>
        </authorList>
    </citation>
    <scope>NUCLEOTIDE SEQUENCE [LARGE SCALE GENOMIC DNA]</scope>
    <source>
        <strain evidence="1 2">SS14</strain>
    </source>
</reference>
<name>A0A0C9V9X1_SPHS4</name>
<keyword evidence="2" id="KW-1185">Reference proteome</keyword>
<dbReference type="EMBL" id="KN837204">
    <property type="protein sequence ID" value="KIJ34111.1"/>
    <property type="molecule type" value="Genomic_DNA"/>
</dbReference>